<comment type="caution">
    <text evidence="1">The sequence shown here is derived from an EMBL/GenBank/DDBJ whole genome shotgun (WGS) entry which is preliminary data.</text>
</comment>
<dbReference type="EMBL" id="WNTK01000005">
    <property type="protein sequence ID" value="KAG9483474.1"/>
    <property type="molecule type" value="Genomic_DNA"/>
</dbReference>
<keyword evidence="2" id="KW-1185">Reference proteome</keyword>
<reference evidence="1" key="1">
    <citation type="thesis" date="2020" institute="ProQuest LLC" country="789 East Eisenhower Parkway, Ann Arbor, MI, USA">
        <title>Comparative Genomics and Chromosome Evolution.</title>
        <authorList>
            <person name="Mudd A.B."/>
        </authorList>
    </citation>
    <scope>NUCLEOTIDE SEQUENCE</scope>
    <source>
        <strain evidence="1">HN-11 Male</strain>
        <tissue evidence="1">Kidney and liver</tissue>
    </source>
</reference>
<dbReference type="AlphaFoldDB" id="A0A8J6F9F0"/>
<sequence length="79" mass="8825">MWTYPKTAASKTLSVKSRPLIMVNSPFWGARGTWWKQSGTNKAENTINLVIKTEPSGQVGVNALRKKKDFNSHSISSME</sequence>
<protein>
    <submittedName>
        <fullName evidence="1">Uncharacterized protein</fullName>
    </submittedName>
</protein>
<organism evidence="1 2">
    <name type="scientific">Eleutherodactylus coqui</name>
    <name type="common">Puerto Rican coqui</name>
    <dbReference type="NCBI Taxonomy" id="57060"/>
    <lineage>
        <taxon>Eukaryota</taxon>
        <taxon>Metazoa</taxon>
        <taxon>Chordata</taxon>
        <taxon>Craniata</taxon>
        <taxon>Vertebrata</taxon>
        <taxon>Euteleostomi</taxon>
        <taxon>Amphibia</taxon>
        <taxon>Batrachia</taxon>
        <taxon>Anura</taxon>
        <taxon>Neobatrachia</taxon>
        <taxon>Hyloidea</taxon>
        <taxon>Eleutherodactylidae</taxon>
        <taxon>Eleutherodactylinae</taxon>
        <taxon>Eleutherodactylus</taxon>
        <taxon>Eleutherodactylus</taxon>
    </lineage>
</organism>
<gene>
    <name evidence="1" type="ORF">GDO78_009408</name>
</gene>
<evidence type="ECO:0000313" key="1">
    <source>
        <dbReference type="EMBL" id="KAG9483474.1"/>
    </source>
</evidence>
<name>A0A8J6F9F0_ELECQ</name>
<accession>A0A8J6F9F0</accession>
<proteinExistence type="predicted"/>
<dbReference type="Proteomes" id="UP000770717">
    <property type="component" value="Unassembled WGS sequence"/>
</dbReference>
<evidence type="ECO:0000313" key="2">
    <source>
        <dbReference type="Proteomes" id="UP000770717"/>
    </source>
</evidence>